<name>A0A096BYY0_9FIRM</name>
<evidence type="ECO:0000256" key="2">
    <source>
        <dbReference type="ARBA" id="ARBA00022679"/>
    </source>
</evidence>
<accession>A0A096BYY0</accession>
<keyword evidence="6" id="KW-0012">Acyltransferase</keyword>
<dbReference type="eggNOG" id="COG0533">
    <property type="taxonomic scope" value="Bacteria"/>
</dbReference>
<dbReference type="EMBL" id="JRNT01000006">
    <property type="protein sequence ID" value="KGF47962.1"/>
    <property type="molecule type" value="Genomic_DNA"/>
</dbReference>
<comment type="catalytic activity">
    <reaction evidence="7">
        <text>L-threonylcarbamoyladenylate + adenosine(37) in tRNA = N(6)-L-threonylcarbamoyladenosine(37) in tRNA + AMP + H(+)</text>
        <dbReference type="Rhea" id="RHEA:37059"/>
        <dbReference type="Rhea" id="RHEA-COMP:10162"/>
        <dbReference type="Rhea" id="RHEA-COMP:10163"/>
        <dbReference type="ChEBI" id="CHEBI:15378"/>
        <dbReference type="ChEBI" id="CHEBI:73682"/>
        <dbReference type="ChEBI" id="CHEBI:74411"/>
        <dbReference type="ChEBI" id="CHEBI:74418"/>
        <dbReference type="ChEBI" id="CHEBI:456215"/>
        <dbReference type="EC" id="2.3.1.234"/>
    </reaction>
</comment>
<dbReference type="RefSeq" id="WP_038151520.1">
    <property type="nucleotide sequence ID" value="NZ_JRNT01000006.1"/>
</dbReference>
<dbReference type="InterPro" id="IPR017861">
    <property type="entry name" value="KAE1/TsaD"/>
</dbReference>
<dbReference type="GO" id="GO:0061711">
    <property type="term" value="F:tRNA N(6)-L-threonylcarbamoyladenine synthase activity"/>
    <property type="evidence" value="ECO:0007669"/>
    <property type="project" value="UniProtKB-EC"/>
</dbReference>
<dbReference type="GO" id="GO:0016787">
    <property type="term" value="F:hydrolase activity"/>
    <property type="evidence" value="ECO:0007669"/>
    <property type="project" value="UniProtKB-KW"/>
</dbReference>
<evidence type="ECO:0000256" key="7">
    <source>
        <dbReference type="ARBA" id="ARBA00048117"/>
    </source>
</evidence>
<dbReference type="GO" id="GO:0046872">
    <property type="term" value="F:metal ion binding"/>
    <property type="evidence" value="ECO:0007669"/>
    <property type="project" value="UniProtKB-KW"/>
</dbReference>
<dbReference type="SUPFAM" id="SSF53067">
    <property type="entry name" value="Actin-like ATPase domain"/>
    <property type="match status" value="1"/>
</dbReference>
<evidence type="ECO:0000259" key="8">
    <source>
        <dbReference type="Pfam" id="PF00814"/>
    </source>
</evidence>
<keyword evidence="4" id="KW-0479">Metal-binding</keyword>
<evidence type="ECO:0000256" key="4">
    <source>
        <dbReference type="ARBA" id="ARBA00022723"/>
    </source>
</evidence>
<evidence type="ECO:0000256" key="5">
    <source>
        <dbReference type="ARBA" id="ARBA00023004"/>
    </source>
</evidence>
<dbReference type="PRINTS" id="PR00789">
    <property type="entry name" value="OSIALOPTASE"/>
</dbReference>
<protein>
    <recommendedName>
        <fullName evidence="1">N(6)-L-threonylcarbamoyladenine synthase</fullName>
        <ecNumber evidence="1">2.3.1.234</ecNumber>
    </recommendedName>
</protein>
<dbReference type="InterPro" id="IPR043129">
    <property type="entry name" value="ATPase_NBD"/>
</dbReference>
<dbReference type="PANTHER" id="PTHR11735:SF6">
    <property type="entry name" value="TRNA N6-ADENOSINE THREONYLCARBAMOYLTRANSFERASE, MITOCHONDRIAL"/>
    <property type="match status" value="1"/>
</dbReference>
<dbReference type="Pfam" id="PF00814">
    <property type="entry name" value="TsaD"/>
    <property type="match status" value="1"/>
</dbReference>
<evidence type="ECO:0000256" key="3">
    <source>
        <dbReference type="ARBA" id="ARBA00022694"/>
    </source>
</evidence>
<keyword evidence="9" id="KW-0378">Hydrolase</keyword>
<keyword evidence="10" id="KW-1185">Reference proteome</keyword>
<keyword evidence="5" id="KW-0408">Iron</keyword>
<dbReference type="Gene3D" id="3.30.420.40">
    <property type="match status" value="2"/>
</dbReference>
<keyword evidence="2" id="KW-0808">Transferase</keyword>
<dbReference type="PANTHER" id="PTHR11735">
    <property type="entry name" value="TRNA N6-ADENOSINE THREONYLCARBAMOYLTRANSFERASE"/>
    <property type="match status" value="1"/>
</dbReference>
<dbReference type="GO" id="GO:0008033">
    <property type="term" value="P:tRNA processing"/>
    <property type="evidence" value="ECO:0007669"/>
    <property type="project" value="UniProtKB-KW"/>
</dbReference>
<reference evidence="9 10" key="1">
    <citation type="submission" date="2014-07" db="EMBL/GenBank/DDBJ databases">
        <authorList>
            <person name="McCorrison J."/>
            <person name="Sanka R."/>
            <person name="Torralba M."/>
            <person name="Gillis M."/>
            <person name="Haft D.H."/>
            <person name="Methe B."/>
            <person name="Sutton G."/>
            <person name="Nelson K.E."/>
        </authorList>
    </citation>
    <scope>NUCLEOTIDE SEQUENCE [LARGE SCALE GENOMIC DNA]</scope>
    <source>
        <strain evidence="9 10">DNF00314</strain>
    </source>
</reference>
<evidence type="ECO:0000313" key="9">
    <source>
        <dbReference type="EMBL" id="KGF47962.1"/>
    </source>
</evidence>
<evidence type="ECO:0000256" key="6">
    <source>
        <dbReference type="ARBA" id="ARBA00023315"/>
    </source>
</evidence>
<dbReference type="EC" id="2.3.1.234" evidence="1"/>
<dbReference type="InterPro" id="IPR000905">
    <property type="entry name" value="Gcp-like_dom"/>
</dbReference>
<dbReference type="AlphaFoldDB" id="A0A096BYY0"/>
<comment type="caution">
    <text evidence="9">The sequence shown here is derived from an EMBL/GenBank/DDBJ whole genome shotgun (WGS) entry which is preliminary data.</text>
</comment>
<keyword evidence="3" id="KW-0819">tRNA processing</keyword>
<organism evidence="9 10">
    <name type="scientific">Veillonella montpellierensis DNF00314</name>
    <dbReference type="NCBI Taxonomy" id="1401067"/>
    <lineage>
        <taxon>Bacteria</taxon>
        <taxon>Bacillati</taxon>
        <taxon>Bacillota</taxon>
        <taxon>Negativicutes</taxon>
        <taxon>Veillonellales</taxon>
        <taxon>Veillonellaceae</taxon>
        <taxon>Veillonella</taxon>
    </lineage>
</organism>
<dbReference type="Proteomes" id="UP000029628">
    <property type="component" value="Unassembled WGS sequence"/>
</dbReference>
<gene>
    <name evidence="9" type="ORF">HMPREF0872_02410</name>
</gene>
<feature type="domain" description="Gcp-like" evidence="8">
    <location>
        <begin position="87"/>
        <end position="301"/>
    </location>
</feature>
<evidence type="ECO:0000313" key="10">
    <source>
        <dbReference type="Proteomes" id="UP000029628"/>
    </source>
</evidence>
<evidence type="ECO:0000256" key="1">
    <source>
        <dbReference type="ARBA" id="ARBA00012156"/>
    </source>
</evidence>
<sequence>MNHYYLGIDTSCYTTSCAIVNQEGNLIGEARRLLQVKSGACGLQQSEMVFQHTRALPDLIESLTLDGSISAIGVSAFPRREDNSYMPAFLVGLGHARTLAHILKIPLYRFSHQENHILAALRQIKFIPMEPFYSLHVSGGTTELLYCQYDTSGCFHTELVGGSLDLHGGQFVDRVGVALGFHFPAGPMMEKAANKAFTYDPLPSSVKNGHISFSGPYSEMMRRIQRCKATNEMALSVFKCIAKSLDKMISYHVQQRPALTLVAVGGVMSNQFLRHQLERTTGKLHMKLVLADAKYSCDNATGNAFGASLLHQACGG</sequence>
<proteinExistence type="predicted"/>